<dbReference type="Gene3D" id="1.25.40.20">
    <property type="entry name" value="Ankyrin repeat-containing domain"/>
    <property type="match status" value="1"/>
</dbReference>
<keyword evidence="4" id="KW-0109">Calcium transport</keyword>
<protein>
    <submittedName>
        <fullName evidence="12">Ankyrin repeat and SAM domain-containing protein 1A</fullName>
    </submittedName>
</protein>
<evidence type="ECO:0000256" key="10">
    <source>
        <dbReference type="SAM" id="MobiDB-lite"/>
    </source>
</evidence>
<evidence type="ECO:0000313" key="12">
    <source>
        <dbReference type="EMBL" id="OLQ00797.1"/>
    </source>
</evidence>
<keyword evidence="13" id="KW-1185">Reference proteome</keyword>
<dbReference type="GO" id="GO:0098703">
    <property type="term" value="P:calcium ion import across plasma membrane"/>
    <property type="evidence" value="ECO:0007669"/>
    <property type="project" value="TreeGrafter"/>
</dbReference>
<feature type="repeat" description="ANK" evidence="9">
    <location>
        <begin position="146"/>
        <end position="178"/>
    </location>
</feature>
<dbReference type="PANTHER" id="PTHR10582:SF2">
    <property type="entry name" value="INACTIVE"/>
    <property type="match status" value="1"/>
</dbReference>
<keyword evidence="6" id="KW-0106">Calcium</keyword>
<evidence type="ECO:0000256" key="2">
    <source>
        <dbReference type="ARBA" id="ARBA00022448"/>
    </source>
</evidence>
<dbReference type="EMBL" id="LSRX01000315">
    <property type="protein sequence ID" value="OLQ00797.1"/>
    <property type="molecule type" value="Genomic_DNA"/>
</dbReference>
<comment type="subcellular location">
    <subcellularLocation>
        <location evidence="1">Cell membrane</location>
        <topology evidence="1">Multi-pass membrane protein</topology>
    </subcellularLocation>
</comment>
<evidence type="ECO:0000256" key="3">
    <source>
        <dbReference type="ARBA" id="ARBA00022475"/>
    </source>
</evidence>
<evidence type="ECO:0000256" key="5">
    <source>
        <dbReference type="ARBA" id="ARBA00022737"/>
    </source>
</evidence>
<evidence type="ECO:0000256" key="1">
    <source>
        <dbReference type="ARBA" id="ARBA00004651"/>
    </source>
</evidence>
<evidence type="ECO:0000256" key="8">
    <source>
        <dbReference type="ARBA" id="ARBA00023303"/>
    </source>
</evidence>
<dbReference type="PROSITE" id="PS50088">
    <property type="entry name" value="ANK_REPEAT"/>
    <property type="match status" value="1"/>
</dbReference>
<keyword evidence="3" id="KW-1003">Cell membrane</keyword>
<feature type="transmembrane region" description="Helical" evidence="11">
    <location>
        <begin position="501"/>
        <end position="523"/>
    </location>
</feature>
<dbReference type="GO" id="GO:0005216">
    <property type="term" value="F:monoatomic ion channel activity"/>
    <property type="evidence" value="ECO:0007669"/>
    <property type="project" value="InterPro"/>
</dbReference>
<organism evidence="12 13">
    <name type="scientific">Symbiodinium microadriaticum</name>
    <name type="common">Dinoflagellate</name>
    <name type="synonym">Zooxanthella microadriatica</name>
    <dbReference type="NCBI Taxonomy" id="2951"/>
    <lineage>
        <taxon>Eukaryota</taxon>
        <taxon>Sar</taxon>
        <taxon>Alveolata</taxon>
        <taxon>Dinophyceae</taxon>
        <taxon>Suessiales</taxon>
        <taxon>Symbiodiniaceae</taxon>
        <taxon>Symbiodinium</taxon>
    </lineage>
</organism>
<evidence type="ECO:0000256" key="9">
    <source>
        <dbReference type="PROSITE-ProRule" id="PRU00023"/>
    </source>
</evidence>
<keyword evidence="11" id="KW-0812">Transmembrane</keyword>
<evidence type="ECO:0000256" key="4">
    <source>
        <dbReference type="ARBA" id="ARBA00022568"/>
    </source>
</evidence>
<dbReference type="GO" id="GO:0005886">
    <property type="term" value="C:plasma membrane"/>
    <property type="evidence" value="ECO:0007669"/>
    <property type="project" value="UniProtKB-SubCell"/>
</dbReference>
<feature type="transmembrane region" description="Helical" evidence="11">
    <location>
        <begin position="615"/>
        <end position="632"/>
    </location>
</feature>
<keyword evidence="7" id="KW-0406">Ion transport</keyword>
<evidence type="ECO:0000256" key="11">
    <source>
        <dbReference type="SAM" id="Phobius"/>
    </source>
</evidence>
<dbReference type="InterPro" id="IPR024862">
    <property type="entry name" value="TRPV"/>
</dbReference>
<feature type="transmembrane region" description="Helical" evidence="11">
    <location>
        <begin position="584"/>
        <end position="603"/>
    </location>
</feature>
<sequence>MADSGQPFYPPPMPLGDTSAQQPAPQAADGADWPSHDPNQDAIAVLRQAMIKIQEAYDKLTNDKSETPGCQAPTLTETVAEGKEFEYKGTQFKSTSLLHQYCAMSSLNAEQLSTVDAMLSGMRPDADDWWGINEEQLDQLERRVLKKVHALHVATFCGNAVLVRKLLKAEADINVQEMEDKDGKKKLKSTSLHVAIWYQQPEVIKVLLEKRADPSIIWNGFTSLHHAARFGNAEAVQGILDTARQQRLFECQNEDWKTTTFEHPRSAIQLACENGSLRCFQLLLEAMEEEKKSAGEFPAYWGSNRSKEHQKDMVNYVFEKRPRMASLLLEHYHDMAVVRELLKDREVEIITQILKNSADWKTVLDNFVKDPEQMLAADGTHSEKWNSVNFWTQNFTNRWDGKAFLRGDVRCVRHTPTVLDYGGDAGDDKQEKQTLANKLKGSNGLAMAQKFVEVGLIPMDADLLASDEILKAIALDANCSLLDTKFVRAVLDDSWAKVKVWYFWHVFWAFFQVAMTCVVSASLRDARPAELPDTGGQVPAAAFVLLSMVWLKRLTEEVYQLFLHWCSPPSFSCLMKTLCSFDTALDWLYLSISGLALGFLWPFDGPFNAWPIRRSLIAFYFVLVWLSALYWLRGVAGFSEKLLPILWAIRATGTFLIVVSFTFAAAVHGYFVLSIPNMPPGLYRAFEKTFRLGFLGDFDLYELEFVDPIFVPGETAGVLEPEDPQPGEDHPFVHFFFYFVAFGMTIVQMNLFIGILSANYDKYSKQASALAARERAQLIRFVRGSVWSSLWSRCFGNRKRVNPFGEKDEEWLFAVFHDRPADEDE</sequence>
<evidence type="ECO:0000313" key="13">
    <source>
        <dbReference type="Proteomes" id="UP000186817"/>
    </source>
</evidence>
<evidence type="ECO:0000256" key="6">
    <source>
        <dbReference type="ARBA" id="ARBA00022837"/>
    </source>
</evidence>
<dbReference type="OrthoDB" id="341259at2759"/>
<keyword evidence="5" id="KW-0677">Repeat</keyword>
<gene>
    <name evidence="12" type="primary">ANKS1A</name>
    <name evidence="12" type="ORF">AK812_SmicGene16489</name>
</gene>
<evidence type="ECO:0000256" key="7">
    <source>
        <dbReference type="ARBA" id="ARBA00023065"/>
    </source>
</evidence>
<proteinExistence type="predicted"/>
<name>A0A1Q9E074_SYMMI</name>
<feature type="transmembrane region" description="Helical" evidence="11">
    <location>
        <begin position="735"/>
        <end position="756"/>
    </location>
</feature>
<dbReference type="Proteomes" id="UP000186817">
    <property type="component" value="Unassembled WGS sequence"/>
</dbReference>
<dbReference type="Pfam" id="PF12796">
    <property type="entry name" value="Ank_2"/>
    <property type="match status" value="1"/>
</dbReference>
<feature type="region of interest" description="Disordered" evidence="10">
    <location>
        <begin position="1"/>
        <end position="38"/>
    </location>
</feature>
<feature type="transmembrane region" description="Helical" evidence="11">
    <location>
        <begin position="653"/>
        <end position="673"/>
    </location>
</feature>
<comment type="caution">
    <text evidence="12">The sequence shown here is derived from an EMBL/GenBank/DDBJ whole genome shotgun (WGS) entry which is preliminary data.</text>
</comment>
<dbReference type="InterPro" id="IPR036770">
    <property type="entry name" value="Ankyrin_rpt-contain_sf"/>
</dbReference>
<accession>A0A1Q9E074</accession>
<dbReference type="InterPro" id="IPR002110">
    <property type="entry name" value="Ankyrin_rpt"/>
</dbReference>
<reference evidence="12 13" key="1">
    <citation type="submission" date="2016-02" db="EMBL/GenBank/DDBJ databases">
        <title>Genome analysis of coral dinoflagellate symbionts highlights evolutionary adaptations to a symbiotic lifestyle.</title>
        <authorList>
            <person name="Aranda M."/>
            <person name="Li Y."/>
            <person name="Liew Y.J."/>
            <person name="Baumgarten S."/>
            <person name="Simakov O."/>
            <person name="Wilson M."/>
            <person name="Piel J."/>
            <person name="Ashoor H."/>
            <person name="Bougouffa S."/>
            <person name="Bajic V.B."/>
            <person name="Ryu T."/>
            <person name="Ravasi T."/>
            <person name="Bayer T."/>
            <person name="Micklem G."/>
            <person name="Kim H."/>
            <person name="Bhak J."/>
            <person name="Lajeunesse T.C."/>
            <person name="Voolstra C.R."/>
        </authorList>
    </citation>
    <scope>NUCLEOTIDE SEQUENCE [LARGE SCALE GENOMIC DNA]</scope>
    <source>
        <strain evidence="12 13">CCMP2467</strain>
    </source>
</reference>
<keyword evidence="8" id="KW-0407">Ion channel</keyword>
<dbReference type="SUPFAM" id="SSF48403">
    <property type="entry name" value="Ankyrin repeat"/>
    <property type="match status" value="1"/>
</dbReference>
<keyword evidence="9" id="KW-0040">ANK repeat</keyword>
<dbReference type="SMART" id="SM00248">
    <property type="entry name" value="ANK"/>
    <property type="match status" value="4"/>
</dbReference>
<dbReference type="PANTHER" id="PTHR10582">
    <property type="entry name" value="TRANSIENT RECEPTOR POTENTIAL ION CHANNEL PROTEIN"/>
    <property type="match status" value="1"/>
</dbReference>
<keyword evidence="2" id="KW-0813">Transport</keyword>
<keyword evidence="11" id="KW-0472">Membrane</keyword>
<keyword evidence="11" id="KW-1133">Transmembrane helix</keyword>
<dbReference type="AlphaFoldDB" id="A0A1Q9E074"/>